<keyword evidence="3" id="KW-1185">Reference proteome</keyword>
<evidence type="ECO:0000313" key="2">
    <source>
        <dbReference type="EMBL" id="QUC20946.1"/>
    </source>
</evidence>
<proteinExistence type="predicted"/>
<organism evidence="2 3">
    <name type="scientific">Ustilaginoidea virens</name>
    <name type="common">Rice false smut fungus</name>
    <name type="synonym">Villosiclava virens</name>
    <dbReference type="NCBI Taxonomy" id="1159556"/>
    <lineage>
        <taxon>Eukaryota</taxon>
        <taxon>Fungi</taxon>
        <taxon>Dikarya</taxon>
        <taxon>Ascomycota</taxon>
        <taxon>Pezizomycotina</taxon>
        <taxon>Sordariomycetes</taxon>
        <taxon>Hypocreomycetidae</taxon>
        <taxon>Hypocreales</taxon>
        <taxon>Clavicipitaceae</taxon>
        <taxon>Ustilaginoidea</taxon>
    </lineage>
</organism>
<dbReference type="KEGG" id="uvi:66065965"/>
<reference evidence="2" key="1">
    <citation type="submission" date="2020-03" db="EMBL/GenBank/DDBJ databases">
        <title>A mixture of massive structural variations and highly conserved coding sequences in Ustilaginoidea virens genome.</title>
        <authorList>
            <person name="Zhang K."/>
            <person name="Zhao Z."/>
            <person name="Zhang Z."/>
            <person name="Li Y."/>
            <person name="Hsiang T."/>
            <person name="Sun W."/>
        </authorList>
    </citation>
    <scope>NUCLEOTIDE SEQUENCE</scope>
    <source>
        <strain evidence="2">UV-8b</strain>
    </source>
</reference>
<sequence length="173" mass="18267">MPAAVEHDGNGSTPGFKRASAAYSYAQRSLDRAIPPSSRQNAYDHISAFAAARPVLFSLLVAQALLSGFPVLLFASFSVSCLVFALGAAILFALFWTGVALLVLVPTLLVTASIGVLVWAWCVGGFVVARWLYHHAPFGADADVQVKAGGKQVNFVKDENGLDGSVVDKQTAE</sequence>
<dbReference type="OrthoDB" id="3928876at2759"/>
<feature type="transmembrane region" description="Helical" evidence="1">
    <location>
        <begin position="110"/>
        <end position="133"/>
    </location>
</feature>
<dbReference type="AlphaFoldDB" id="A0A8E5MIP1"/>
<name>A0A8E5MIP1_USTVR</name>
<protein>
    <submittedName>
        <fullName evidence="2">Uncharacterized protein</fullName>
    </submittedName>
</protein>
<gene>
    <name evidence="2" type="ORF">UV8b_05187</name>
</gene>
<dbReference type="RefSeq" id="XP_042998619.1">
    <property type="nucleotide sequence ID" value="XM_043142685.1"/>
</dbReference>
<keyword evidence="1" id="KW-1133">Transmembrane helix</keyword>
<keyword evidence="1" id="KW-0812">Transmembrane</keyword>
<dbReference type="Pfam" id="PF16015">
    <property type="entry name" value="Promethin"/>
    <property type="match status" value="1"/>
</dbReference>
<evidence type="ECO:0000256" key="1">
    <source>
        <dbReference type="SAM" id="Phobius"/>
    </source>
</evidence>
<evidence type="ECO:0000313" key="3">
    <source>
        <dbReference type="Proteomes" id="UP000027002"/>
    </source>
</evidence>
<feature type="transmembrane region" description="Helical" evidence="1">
    <location>
        <begin position="82"/>
        <end position="104"/>
    </location>
</feature>
<dbReference type="GeneID" id="66065965"/>
<dbReference type="Proteomes" id="UP000027002">
    <property type="component" value="Chromosome 4"/>
</dbReference>
<feature type="transmembrane region" description="Helical" evidence="1">
    <location>
        <begin position="55"/>
        <end position="75"/>
    </location>
</feature>
<accession>A0A8E5MIP1</accession>
<dbReference type="EMBL" id="CP072756">
    <property type="protein sequence ID" value="QUC20946.1"/>
    <property type="molecule type" value="Genomic_DNA"/>
</dbReference>
<keyword evidence="1" id="KW-0472">Membrane</keyword>